<evidence type="ECO:0000313" key="20">
    <source>
        <dbReference type="EMBL" id="SFM61086.1"/>
    </source>
</evidence>
<feature type="binding site" evidence="10 13">
    <location>
        <begin position="368"/>
        <end position="375"/>
    </location>
    <ligand>
        <name>ATP</name>
        <dbReference type="ChEBI" id="CHEBI:30616"/>
    </ligand>
</feature>
<comment type="subcellular location">
    <subcellularLocation>
        <location evidence="1 10 11">Cytoplasm</location>
    </subcellularLocation>
</comment>
<evidence type="ECO:0000256" key="4">
    <source>
        <dbReference type="ARBA" id="ARBA00022741"/>
    </source>
</evidence>
<keyword evidence="3 10" id="KW-0645">Protease</keyword>
<evidence type="ECO:0000313" key="21">
    <source>
        <dbReference type="Proteomes" id="UP000199611"/>
    </source>
</evidence>
<dbReference type="InterPro" id="IPR027543">
    <property type="entry name" value="Lon_bac"/>
</dbReference>
<dbReference type="Gene3D" id="1.20.5.5270">
    <property type="match status" value="1"/>
</dbReference>
<dbReference type="InterPro" id="IPR008268">
    <property type="entry name" value="Peptidase_S16_AS"/>
</dbReference>
<dbReference type="InterPro" id="IPR014721">
    <property type="entry name" value="Ribsml_uS5_D2-typ_fold_subgr"/>
</dbReference>
<keyword evidence="16" id="KW-0175">Coiled coil</keyword>
<dbReference type="InterPro" id="IPR027065">
    <property type="entry name" value="Lon_Prtase"/>
</dbReference>
<keyword evidence="6 10" id="KW-0720">Serine protease</keyword>
<comment type="induction">
    <text evidence="10">By heat shock.</text>
</comment>
<organism evidence="20 21">
    <name type="scientific">Thermodesulforhabdus norvegica</name>
    <dbReference type="NCBI Taxonomy" id="39841"/>
    <lineage>
        <taxon>Bacteria</taxon>
        <taxon>Pseudomonadati</taxon>
        <taxon>Thermodesulfobacteriota</taxon>
        <taxon>Syntrophobacteria</taxon>
        <taxon>Syntrophobacterales</taxon>
        <taxon>Thermodesulforhabdaceae</taxon>
        <taxon>Thermodesulforhabdus</taxon>
    </lineage>
</organism>
<dbReference type="GO" id="GO:0006515">
    <property type="term" value="P:protein quality control for misfolded or incompletely synthesized proteins"/>
    <property type="evidence" value="ECO:0007669"/>
    <property type="project" value="UniProtKB-UniRule"/>
</dbReference>
<evidence type="ECO:0000256" key="10">
    <source>
        <dbReference type="HAMAP-Rule" id="MF_01973"/>
    </source>
</evidence>
<dbReference type="GO" id="GO:0005737">
    <property type="term" value="C:cytoplasm"/>
    <property type="evidence" value="ECO:0007669"/>
    <property type="project" value="UniProtKB-SubCell"/>
</dbReference>
<evidence type="ECO:0000256" key="5">
    <source>
        <dbReference type="ARBA" id="ARBA00022801"/>
    </source>
</evidence>
<feature type="domain" description="Lon N-terminal" evidence="19">
    <location>
        <begin position="20"/>
        <end position="216"/>
    </location>
</feature>
<dbReference type="Pfam" id="PF05362">
    <property type="entry name" value="Lon_C"/>
    <property type="match status" value="1"/>
</dbReference>
<dbReference type="GO" id="GO:0005524">
    <property type="term" value="F:ATP binding"/>
    <property type="evidence" value="ECO:0007669"/>
    <property type="project" value="UniProtKB-UniRule"/>
</dbReference>
<accession>A0A1I4S9A2</accession>
<dbReference type="InterPro" id="IPR004815">
    <property type="entry name" value="Lon_bac/euk-typ"/>
</dbReference>
<dbReference type="InterPro" id="IPR003111">
    <property type="entry name" value="Lon_prtase_N"/>
</dbReference>
<dbReference type="AlphaFoldDB" id="A0A1I4S9A2"/>
<keyword evidence="8 10" id="KW-0346">Stress response</keyword>
<dbReference type="Gene3D" id="1.20.58.1480">
    <property type="match status" value="1"/>
</dbReference>
<dbReference type="EMBL" id="FOUU01000002">
    <property type="protein sequence ID" value="SFM61086.1"/>
    <property type="molecule type" value="Genomic_DNA"/>
</dbReference>
<name>A0A1I4S9A2_9BACT</name>
<evidence type="ECO:0000256" key="11">
    <source>
        <dbReference type="PIRNR" id="PIRNR001174"/>
    </source>
</evidence>
<dbReference type="PROSITE" id="PS01046">
    <property type="entry name" value="LON_SER"/>
    <property type="match status" value="1"/>
</dbReference>
<dbReference type="Gene3D" id="2.30.130.40">
    <property type="entry name" value="LON domain-like"/>
    <property type="match status" value="1"/>
</dbReference>
<dbReference type="FunFam" id="3.30.230.10:FF:000010">
    <property type="entry name" value="Lon protease"/>
    <property type="match status" value="1"/>
</dbReference>
<reference evidence="20 21" key="1">
    <citation type="submission" date="2016-10" db="EMBL/GenBank/DDBJ databases">
        <authorList>
            <person name="de Groot N.N."/>
        </authorList>
    </citation>
    <scope>NUCLEOTIDE SEQUENCE [LARGE SCALE GENOMIC DNA]</scope>
    <source>
        <strain evidence="20 21">DSM 9990</strain>
    </source>
</reference>
<dbReference type="GO" id="GO:0034605">
    <property type="term" value="P:cellular response to heat"/>
    <property type="evidence" value="ECO:0007669"/>
    <property type="project" value="UniProtKB-UniRule"/>
</dbReference>
<evidence type="ECO:0000259" key="18">
    <source>
        <dbReference type="PROSITE" id="PS51786"/>
    </source>
</evidence>
<dbReference type="PRINTS" id="PR00830">
    <property type="entry name" value="ENDOLAPTASE"/>
</dbReference>
<keyword evidence="2 10" id="KW-0963">Cytoplasm</keyword>
<proteinExistence type="evidence at transcript level"/>
<dbReference type="SUPFAM" id="SSF54211">
    <property type="entry name" value="Ribosomal protein S5 domain 2-like"/>
    <property type="match status" value="1"/>
</dbReference>
<dbReference type="InterPro" id="IPR027417">
    <property type="entry name" value="P-loop_NTPase"/>
</dbReference>
<feature type="region of interest" description="Disordered" evidence="17">
    <location>
        <begin position="797"/>
        <end position="816"/>
    </location>
</feature>
<dbReference type="PIRSF" id="PIRSF001174">
    <property type="entry name" value="Lon_proteas"/>
    <property type="match status" value="1"/>
</dbReference>
<feature type="active site" evidence="10 12">
    <location>
        <position position="736"/>
    </location>
</feature>
<sequence length="816" mass="93204">MFKIIKGREKGSEGQTVLELPLLPLRDIVLFPSVPMPLFVGREKSIRALELAMARQKRIFLAAQKKAKVDNPREDDIYRIGTVATILQILRLPDGTVKVLVEGEARARVIEYLLSSETFMVRVELFPEYEITEKEAVEVEALCRGILEAFQEYAKYNKKISQEIVETVQSIDDPYRLADTVAAYMPFKLEIKQKLLETSHLPKLLELVFGHIRAEIEIIKTEERIKGRVRKQMEKTQREYYLTEQMRAIQKEMGEKDDFRAELEELEKRIKRKKLPKEAAAKVRHEFRKLKLMSPMSAEATVVRNYIDWILSLPWYERTRDKIDIEEAARVLDEDHYGLEKPKERILEYLAVQALVKEMKGPILCFVGPPGVGKTSLARSIARAMNRKFVRLSLGGVRDEAEIRGHRRTYIGALPGKIIQSMKKAGTVNPVICLDEVDKLSSDFRGDPSAALLEVLDPEQNHSFNDHYLDLDYDLSKVFFITTANVLHTIPMPLQDRMEIIRIPGYTEWEKLQIARHFLIRKQCQQHGITEDNVVFSDDIILYIIRHYTREAGVRNLEREVASICRKVAREVVARGRETRIVLDEAKVEEYLGVIKYRHSQVEEHRDDVGVAFGLAWTEFGGEILAIETVTMPGKGKVNITGKLGEVMQESAQAAISYVRSRARQFGIDPEFYDKLDIHIHVPEGAVPKDGPSAGITMATSIVSALTGIPVRHDVAMTGEITLRGRVLPIGGLKEKILAAHRAKMRTVIIPRDNEKDLKEIPDQIRDELTVELVDNVDEVLNKALLEPEKLKPRDELPVVERPYYEEQPGAEKSLC</sequence>
<gene>
    <name evidence="10" type="primary">lon</name>
    <name evidence="20" type="ORF">SAMN05660836_00838</name>
</gene>
<evidence type="ECO:0000259" key="19">
    <source>
        <dbReference type="PROSITE" id="PS51787"/>
    </source>
</evidence>
<evidence type="ECO:0000256" key="15">
    <source>
        <dbReference type="RuleBase" id="RU000591"/>
    </source>
</evidence>
<dbReference type="CDD" id="cd19500">
    <property type="entry name" value="RecA-like_Lon"/>
    <property type="match status" value="1"/>
</dbReference>
<dbReference type="Pfam" id="PF22667">
    <property type="entry name" value="Lon_lid"/>
    <property type="match status" value="1"/>
</dbReference>
<dbReference type="Pfam" id="PF02190">
    <property type="entry name" value="LON_substr_bdg"/>
    <property type="match status" value="1"/>
</dbReference>
<dbReference type="GO" id="GO:0043565">
    <property type="term" value="F:sequence-specific DNA binding"/>
    <property type="evidence" value="ECO:0007669"/>
    <property type="project" value="UniProtKB-UniRule"/>
</dbReference>
<evidence type="ECO:0000256" key="1">
    <source>
        <dbReference type="ARBA" id="ARBA00004496"/>
    </source>
</evidence>
<evidence type="ECO:0000256" key="3">
    <source>
        <dbReference type="ARBA" id="ARBA00022670"/>
    </source>
</evidence>
<dbReference type="GO" id="GO:0004252">
    <property type="term" value="F:serine-type endopeptidase activity"/>
    <property type="evidence" value="ECO:0007669"/>
    <property type="project" value="UniProtKB-UniRule"/>
</dbReference>
<dbReference type="Gene3D" id="1.10.8.60">
    <property type="match status" value="1"/>
</dbReference>
<comment type="similarity">
    <text evidence="10 11 14 15">Belongs to the peptidase S16 family.</text>
</comment>
<evidence type="ECO:0000256" key="6">
    <source>
        <dbReference type="ARBA" id="ARBA00022825"/>
    </source>
</evidence>
<dbReference type="InterPro" id="IPR054594">
    <property type="entry name" value="Lon_lid"/>
</dbReference>
<evidence type="ECO:0000256" key="2">
    <source>
        <dbReference type="ARBA" id="ARBA00022490"/>
    </source>
</evidence>
<dbReference type="InterPro" id="IPR003593">
    <property type="entry name" value="AAA+_ATPase"/>
</dbReference>
<dbReference type="EC" id="3.4.21.53" evidence="10 11"/>
<dbReference type="NCBIfam" id="TIGR00763">
    <property type="entry name" value="lon"/>
    <property type="match status" value="1"/>
</dbReference>
<dbReference type="Gene3D" id="3.40.50.300">
    <property type="entry name" value="P-loop containing nucleotide triphosphate hydrolases"/>
    <property type="match status" value="1"/>
</dbReference>
<dbReference type="GO" id="GO:0016887">
    <property type="term" value="F:ATP hydrolysis activity"/>
    <property type="evidence" value="ECO:0007669"/>
    <property type="project" value="UniProtKB-UniRule"/>
</dbReference>
<keyword evidence="21" id="KW-1185">Reference proteome</keyword>
<dbReference type="Proteomes" id="UP000199611">
    <property type="component" value="Unassembled WGS sequence"/>
</dbReference>
<evidence type="ECO:0000256" key="12">
    <source>
        <dbReference type="PIRSR" id="PIRSR001174-1"/>
    </source>
</evidence>
<dbReference type="NCBIfam" id="NF008053">
    <property type="entry name" value="PRK10787.1"/>
    <property type="match status" value="1"/>
</dbReference>
<dbReference type="RefSeq" id="WP_093393717.1">
    <property type="nucleotide sequence ID" value="NZ_FOUU01000002.1"/>
</dbReference>
<dbReference type="SMART" id="SM00382">
    <property type="entry name" value="AAA"/>
    <property type="match status" value="1"/>
</dbReference>
<dbReference type="InterPro" id="IPR020568">
    <property type="entry name" value="Ribosomal_Su5_D2-typ_SF"/>
</dbReference>
<dbReference type="SUPFAM" id="SSF52540">
    <property type="entry name" value="P-loop containing nucleoside triphosphate hydrolases"/>
    <property type="match status" value="1"/>
</dbReference>
<dbReference type="PROSITE" id="PS51786">
    <property type="entry name" value="LON_PROTEOLYTIC"/>
    <property type="match status" value="1"/>
</dbReference>
<evidence type="ECO:0000256" key="8">
    <source>
        <dbReference type="ARBA" id="ARBA00023016"/>
    </source>
</evidence>
<evidence type="ECO:0000256" key="16">
    <source>
        <dbReference type="SAM" id="Coils"/>
    </source>
</evidence>
<dbReference type="FunFam" id="1.20.5.5270:FF:000002">
    <property type="entry name" value="Lon protease homolog"/>
    <property type="match status" value="1"/>
</dbReference>
<comment type="function">
    <text evidence="10">ATP-dependent serine protease that mediates the selective degradation of mutant and abnormal proteins as well as certain short-lived regulatory proteins. Required for cellular homeostasis and for survival from DNA damage and developmental changes induced by stress. Degrades polypeptides processively to yield small peptide fragments that are 5 to 10 amino acids long. Binds to DNA in a double-stranded, site-specific manner.</text>
</comment>
<dbReference type="SMART" id="SM00464">
    <property type="entry name" value="LON"/>
    <property type="match status" value="1"/>
</dbReference>
<evidence type="ECO:0000256" key="7">
    <source>
        <dbReference type="ARBA" id="ARBA00022840"/>
    </source>
</evidence>
<comment type="subunit">
    <text evidence="10 11">Homohexamer. Organized in a ring with a central cavity.</text>
</comment>
<dbReference type="STRING" id="39841.SAMN05660836_00838"/>
<evidence type="ECO:0000256" key="17">
    <source>
        <dbReference type="SAM" id="MobiDB-lite"/>
    </source>
</evidence>
<protein>
    <recommendedName>
        <fullName evidence="10 11">Lon protease</fullName>
        <ecNumber evidence="10 11">3.4.21.53</ecNumber>
    </recommendedName>
    <alternativeName>
        <fullName evidence="10">ATP-dependent protease La</fullName>
    </alternativeName>
</protein>
<dbReference type="SUPFAM" id="SSF88697">
    <property type="entry name" value="PUA domain-like"/>
    <property type="match status" value="1"/>
</dbReference>
<evidence type="ECO:0000256" key="13">
    <source>
        <dbReference type="PIRSR" id="PIRSR001174-2"/>
    </source>
</evidence>
<dbReference type="InterPro" id="IPR008269">
    <property type="entry name" value="Lon_proteolytic"/>
</dbReference>
<feature type="active site" evidence="10 12">
    <location>
        <position position="693"/>
    </location>
</feature>
<keyword evidence="5 10" id="KW-0378">Hydrolase</keyword>
<evidence type="ECO:0000256" key="14">
    <source>
        <dbReference type="PROSITE-ProRule" id="PRU01122"/>
    </source>
</evidence>
<feature type="domain" description="Lon proteolytic" evidence="18">
    <location>
        <begin position="606"/>
        <end position="787"/>
    </location>
</feature>
<dbReference type="PROSITE" id="PS51787">
    <property type="entry name" value="LON_N"/>
    <property type="match status" value="1"/>
</dbReference>
<dbReference type="InterPro" id="IPR015947">
    <property type="entry name" value="PUA-like_sf"/>
</dbReference>
<feature type="coiled-coil region" evidence="16">
    <location>
        <begin position="219"/>
        <end position="269"/>
    </location>
</feature>
<keyword evidence="4 10" id="KW-0547">Nucleotide-binding</keyword>
<dbReference type="Gene3D" id="3.30.230.10">
    <property type="match status" value="1"/>
</dbReference>
<evidence type="ECO:0000256" key="9">
    <source>
        <dbReference type="ARBA" id="ARBA00050665"/>
    </source>
</evidence>
<keyword evidence="7 10" id="KW-0067">ATP-binding</keyword>
<dbReference type="GO" id="GO:0004176">
    <property type="term" value="F:ATP-dependent peptidase activity"/>
    <property type="evidence" value="ECO:0007669"/>
    <property type="project" value="UniProtKB-UniRule"/>
</dbReference>
<dbReference type="InterPro" id="IPR003959">
    <property type="entry name" value="ATPase_AAA_core"/>
</dbReference>
<comment type="catalytic activity">
    <reaction evidence="9 10 11 14">
        <text>Hydrolysis of proteins in presence of ATP.</text>
        <dbReference type="EC" id="3.4.21.53"/>
    </reaction>
</comment>
<dbReference type="OrthoDB" id="9803599at2"/>
<dbReference type="Pfam" id="PF00004">
    <property type="entry name" value="AAA"/>
    <property type="match status" value="1"/>
</dbReference>
<dbReference type="HAMAP" id="MF_01973">
    <property type="entry name" value="lon_bact"/>
    <property type="match status" value="1"/>
</dbReference>
<dbReference type="FunFam" id="3.40.50.300:FF:000021">
    <property type="entry name" value="Lon protease homolog"/>
    <property type="match status" value="1"/>
</dbReference>
<dbReference type="PANTHER" id="PTHR10046">
    <property type="entry name" value="ATP DEPENDENT LON PROTEASE FAMILY MEMBER"/>
    <property type="match status" value="1"/>
</dbReference>
<dbReference type="InterPro" id="IPR046336">
    <property type="entry name" value="Lon_prtase_N_sf"/>
</dbReference>